<feature type="domain" description="Reverse transcriptase Ty1/copia-type" evidence="1">
    <location>
        <begin position="2"/>
        <end position="55"/>
    </location>
</feature>
<gene>
    <name evidence="2" type="ORF">K2173_018126</name>
</gene>
<dbReference type="EMBL" id="JAIWQS010000001">
    <property type="protein sequence ID" value="KAJ8774867.1"/>
    <property type="molecule type" value="Genomic_DNA"/>
</dbReference>
<evidence type="ECO:0000313" key="2">
    <source>
        <dbReference type="EMBL" id="KAJ8774867.1"/>
    </source>
</evidence>
<name>A0AAV8U6B9_9ROSI</name>
<dbReference type="PANTHER" id="PTHR11439">
    <property type="entry name" value="GAG-POL-RELATED RETROTRANSPOSON"/>
    <property type="match status" value="1"/>
</dbReference>
<dbReference type="AlphaFoldDB" id="A0AAV8U6B9"/>
<evidence type="ECO:0000259" key="1">
    <source>
        <dbReference type="Pfam" id="PF07727"/>
    </source>
</evidence>
<dbReference type="Proteomes" id="UP001159364">
    <property type="component" value="Linkage Group LG01"/>
</dbReference>
<protein>
    <recommendedName>
        <fullName evidence="1">Reverse transcriptase Ty1/copia-type domain-containing protein</fullName>
    </recommendedName>
</protein>
<sequence length="189" mass="21705">MMRMFEITDLGLLHYFLGIEIVQESSGIFICQRKYAIDLLKRFNMLNCKVVNTPMNVNEKLSLKDGTEKADRRYFRSLIGGLIYLTQTRPNLAFFRVLHYIAGTTRLWYTYNPNFQICGFIDNDWAGSVENRKSVSEKFFTLGSAAITWSSKQQSTIALSSFEAEYVAAASSACQALWLRKLLTDLYQT</sequence>
<dbReference type="CDD" id="cd09272">
    <property type="entry name" value="RNase_HI_RT_Ty1"/>
    <property type="match status" value="1"/>
</dbReference>
<dbReference type="InterPro" id="IPR013103">
    <property type="entry name" value="RVT_2"/>
</dbReference>
<comment type="caution">
    <text evidence="2">The sequence shown here is derived from an EMBL/GenBank/DDBJ whole genome shotgun (WGS) entry which is preliminary data.</text>
</comment>
<dbReference type="Pfam" id="PF07727">
    <property type="entry name" value="RVT_2"/>
    <property type="match status" value="1"/>
</dbReference>
<organism evidence="2 3">
    <name type="scientific">Erythroxylum novogranatense</name>
    <dbReference type="NCBI Taxonomy" id="1862640"/>
    <lineage>
        <taxon>Eukaryota</taxon>
        <taxon>Viridiplantae</taxon>
        <taxon>Streptophyta</taxon>
        <taxon>Embryophyta</taxon>
        <taxon>Tracheophyta</taxon>
        <taxon>Spermatophyta</taxon>
        <taxon>Magnoliopsida</taxon>
        <taxon>eudicotyledons</taxon>
        <taxon>Gunneridae</taxon>
        <taxon>Pentapetalae</taxon>
        <taxon>rosids</taxon>
        <taxon>fabids</taxon>
        <taxon>Malpighiales</taxon>
        <taxon>Erythroxylaceae</taxon>
        <taxon>Erythroxylum</taxon>
    </lineage>
</organism>
<proteinExistence type="predicted"/>
<evidence type="ECO:0000313" key="3">
    <source>
        <dbReference type="Proteomes" id="UP001159364"/>
    </source>
</evidence>
<reference evidence="2 3" key="1">
    <citation type="submission" date="2021-09" db="EMBL/GenBank/DDBJ databases">
        <title>Genomic insights and catalytic innovation underlie evolution of tropane alkaloids biosynthesis.</title>
        <authorList>
            <person name="Wang Y.-J."/>
            <person name="Tian T."/>
            <person name="Huang J.-P."/>
            <person name="Huang S.-X."/>
        </authorList>
    </citation>
    <scope>NUCLEOTIDE SEQUENCE [LARGE SCALE GENOMIC DNA]</scope>
    <source>
        <strain evidence="2">KIB-2018</strain>
        <tissue evidence="2">Leaf</tissue>
    </source>
</reference>
<keyword evidence="3" id="KW-1185">Reference proteome</keyword>
<dbReference type="PANTHER" id="PTHR11439:SF463">
    <property type="entry name" value="REVERSE TRANSCRIPTASE TY1_COPIA-TYPE DOMAIN-CONTAINING PROTEIN"/>
    <property type="match status" value="1"/>
</dbReference>
<accession>A0AAV8U6B9</accession>